<dbReference type="Pfam" id="PF03283">
    <property type="entry name" value="PAE"/>
    <property type="match status" value="1"/>
</dbReference>
<reference evidence="6" key="1">
    <citation type="submission" date="2022-05" db="EMBL/GenBank/DDBJ databases">
        <title>The Musa troglodytarum L. genome provides insights into the mechanism of non-climacteric behaviour and enrichment of carotenoids.</title>
        <authorList>
            <person name="Wang J."/>
        </authorList>
    </citation>
    <scope>NUCLEOTIDE SEQUENCE</scope>
    <source>
        <tissue evidence="6">Leaf</tissue>
    </source>
</reference>
<keyword evidence="5" id="KW-0964">Secreted</keyword>
<dbReference type="PANTHER" id="PTHR21562:SF83">
    <property type="entry name" value="PECTIN ACETYLESTERASE 4"/>
    <property type="match status" value="1"/>
</dbReference>
<evidence type="ECO:0000256" key="5">
    <source>
        <dbReference type="RuleBase" id="RU363114"/>
    </source>
</evidence>
<evidence type="ECO:0000256" key="3">
    <source>
        <dbReference type="ARBA" id="ARBA00005784"/>
    </source>
</evidence>
<dbReference type="PANTHER" id="PTHR21562">
    <property type="entry name" value="NOTUM-RELATED"/>
    <property type="match status" value="1"/>
</dbReference>
<evidence type="ECO:0000256" key="2">
    <source>
        <dbReference type="ARBA" id="ARBA00004191"/>
    </source>
</evidence>
<dbReference type="AlphaFoldDB" id="A0A9E7G2P5"/>
<organism evidence="6 7">
    <name type="scientific">Musa troglodytarum</name>
    <name type="common">fe'i banana</name>
    <dbReference type="NCBI Taxonomy" id="320322"/>
    <lineage>
        <taxon>Eukaryota</taxon>
        <taxon>Viridiplantae</taxon>
        <taxon>Streptophyta</taxon>
        <taxon>Embryophyta</taxon>
        <taxon>Tracheophyta</taxon>
        <taxon>Spermatophyta</taxon>
        <taxon>Magnoliopsida</taxon>
        <taxon>Liliopsida</taxon>
        <taxon>Zingiberales</taxon>
        <taxon>Musaceae</taxon>
        <taxon>Musa</taxon>
    </lineage>
</organism>
<evidence type="ECO:0000313" key="6">
    <source>
        <dbReference type="EMBL" id="URE05563.1"/>
    </source>
</evidence>
<accession>A0A9E7G2P5</accession>
<evidence type="ECO:0000256" key="4">
    <source>
        <dbReference type="ARBA" id="ARBA00022512"/>
    </source>
</evidence>
<evidence type="ECO:0000256" key="1">
    <source>
        <dbReference type="ARBA" id="ARBA00003534"/>
    </source>
</evidence>
<comment type="function">
    <text evidence="1 5">Hydrolyzes acetyl esters in homogalacturonan regions of pectin. In type I primary cell wall, galacturonic acid residues of pectin can be acetylated at the O-2 and O-3 positions. Decreasing the degree of acetylation of pectin gels in vitro alters their physical properties.</text>
</comment>
<proteinExistence type="inferred from homology"/>
<dbReference type="GO" id="GO:0071555">
    <property type="term" value="P:cell wall organization"/>
    <property type="evidence" value="ECO:0007669"/>
    <property type="project" value="UniProtKB-KW"/>
</dbReference>
<name>A0A9E7G2P5_9LILI</name>
<sequence>MAMGEVHQLRLWWRRRWGTERRATVAWVFAALFIVLFLAAGSRLGDTALGGTGTLARSSSDPALVDLTLVRDAEEKGAVCLDGSPPGYHLQRGLGSGADSWLVHLEGGGWCSSLESCSLRKSTPLGSSHHMERQVPFVGILSNIPSQNPDFHNWNKVKVRYCDGASYSGEGESETQDGTKLFFRGQRIWKAIMGELLQKGLANAKQALLTGCSAGGLATFLHCDEFRELLPKEITVKCFADAGFFLNELKLAMVDCNCSTTCVAMSNIKDISGKSYIQSFYSNVVRLQEVGKKFPDCVSRMEPSQAEEIIKNVKTPLFILNPAYDSWQTLAEAVGDWYFGRAEVKEIDCAYPCNPTCHHLNLMQPSRISMRVL</sequence>
<gene>
    <name evidence="6" type="ORF">MUK42_20703</name>
</gene>
<protein>
    <recommendedName>
        <fullName evidence="5">Pectin acetylesterase</fullName>
        <ecNumber evidence="5">3.1.1.-</ecNumber>
    </recommendedName>
</protein>
<dbReference type="Proteomes" id="UP001055439">
    <property type="component" value="Chromosome 5"/>
</dbReference>
<keyword evidence="5" id="KW-0961">Cell wall biogenesis/degradation</keyword>
<keyword evidence="7" id="KW-1185">Reference proteome</keyword>
<dbReference type="EC" id="3.1.1.-" evidence="5"/>
<evidence type="ECO:0000313" key="7">
    <source>
        <dbReference type="Proteomes" id="UP001055439"/>
    </source>
</evidence>
<dbReference type="OrthoDB" id="2015280at2759"/>
<comment type="subcellular location">
    <subcellularLocation>
        <location evidence="2 5">Secreted</location>
        <location evidence="2 5">Cell wall</location>
    </subcellularLocation>
</comment>
<dbReference type="InterPro" id="IPR004963">
    <property type="entry name" value="PAE/NOTUM"/>
</dbReference>
<dbReference type="GO" id="GO:0016787">
    <property type="term" value="F:hydrolase activity"/>
    <property type="evidence" value="ECO:0007669"/>
    <property type="project" value="UniProtKB-KW"/>
</dbReference>
<dbReference type="EMBL" id="CP097507">
    <property type="protein sequence ID" value="URE05563.1"/>
    <property type="molecule type" value="Genomic_DNA"/>
</dbReference>
<keyword evidence="5" id="KW-0378">Hydrolase</keyword>
<comment type="similarity">
    <text evidence="3 5">Belongs to the pectinacetylesterase family.</text>
</comment>
<keyword evidence="4 5" id="KW-0134">Cell wall</keyword>